<feature type="compositionally biased region" description="Pro residues" evidence="1">
    <location>
        <begin position="210"/>
        <end position="223"/>
    </location>
</feature>
<reference evidence="3" key="2">
    <citation type="submission" date="2013-10" db="EMBL/GenBank/DDBJ databases">
        <authorList>
            <person name="Aslett M."/>
        </authorList>
    </citation>
    <scope>NUCLEOTIDE SEQUENCE [LARGE SCALE GENOMIC DNA]</scope>
    <source>
        <strain evidence="3">Weybridge</strain>
    </source>
</reference>
<keyword evidence="2" id="KW-0472">Membrane</keyword>
<dbReference type="VEuPathDB" id="ToxoDB:EMWEY_00019970"/>
<feature type="region of interest" description="Disordered" evidence="1">
    <location>
        <begin position="123"/>
        <end position="156"/>
    </location>
</feature>
<name>U6M7T2_EIMMA</name>
<feature type="transmembrane region" description="Helical" evidence="2">
    <location>
        <begin position="53"/>
        <end position="70"/>
    </location>
</feature>
<accession>U6M7T2</accession>
<proteinExistence type="predicted"/>
<feature type="compositionally biased region" description="Low complexity" evidence="1">
    <location>
        <begin position="139"/>
        <end position="154"/>
    </location>
</feature>
<feature type="compositionally biased region" description="Polar residues" evidence="1">
    <location>
        <begin position="259"/>
        <end position="268"/>
    </location>
</feature>
<keyword evidence="4" id="KW-1185">Reference proteome</keyword>
<dbReference type="AlphaFoldDB" id="U6M7T2"/>
<sequence>MTSPLAAAAAAPTLQAFSSATPQLTTQQLAQQHIQEDSALPSPLLRRRRRGDGLKYIGALTFFYLAALLLRRAISAARTPEEAQGSALKPCVVHSSANLQAQTLQQQQLGGLLLHTSAHRTIPGDSAQLQGRHKEPNKAISSADASAGGMSSNSLVPSKPRALVSPIPPVRSLLGLQLLLPLLARASPAATPSPPTNYLRTAGTAAFSGPPYPPIPLPAPPGASFPGDPQARSLRQEGRPTNLKLSHQVEMGNVERSSKVQIQMNNDNGNRKYPW</sequence>
<evidence type="ECO:0000256" key="2">
    <source>
        <dbReference type="SAM" id="Phobius"/>
    </source>
</evidence>
<evidence type="ECO:0000313" key="4">
    <source>
        <dbReference type="Proteomes" id="UP000030763"/>
    </source>
</evidence>
<dbReference type="EMBL" id="HG720103">
    <property type="protein sequence ID" value="CDJ59118.1"/>
    <property type="molecule type" value="Genomic_DNA"/>
</dbReference>
<evidence type="ECO:0000313" key="3">
    <source>
        <dbReference type="EMBL" id="CDJ59118.1"/>
    </source>
</evidence>
<reference evidence="3" key="1">
    <citation type="submission" date="2013-10" db="EMBL/GenBank/DDBJ databases">
        <title>Genomic analysis of the causative agents of coccidiosis in chickens.</title>
        <authorList>
            <person name="Reid A.J."/>
            <person name="Blake D."/>
            <person name="Billington K."/>
            <person name="Browne H."/>
            <person name="Dunn M."/>
            <person name="Hung S."/>
            <person name="Kawahara F."/>
            <person name="Miranda-Saavedra D."/>
            <person name="Mourier T."/>
            <person name="Nagra H."/>
            <person name="Otto T.D."/>
            <person name="Rawlings N."/>
            <person name="Sanchez A."/>
            <person name="Sanders M."/>
            <person name="Subramaniam C."/>
            <person name="Tay Y."/>
            <person name="Dear P."/>
            <person name="Doerig C."/>
            <person name="Gruber A."/>
            <person name="Parkinson J."/>
            <person name="Shirley M."/>
            <person name="Wan K.L."/>
            <person name="Berriman M."/>
            <person name="Tomley F."/>
            <person name="Pain A."/>
        </authorList>
    </citation>
    <scope>NUCLEOTIDE SEQUENCE [LARGE SCALE GENOMIC DNA]</scope>
    <source>
        <strain evidence="3">Weybridge</strain>
    </source>
</reference>
<evidence type="ECO:0000256" key="1">
    <source>
        <dbReference type="SAM" id="MobiDB-lite"/>
    </source>
</evidence>
<dbReference type="GeneID" id="25335983"/>
<feature type="region of interest" description="Disordered" evidence="1">
    <location>
        <begin position="189"/>
        <end position="275"/>
    </location>
</feature>
<keyword evidence="2" id="KW-0812">Transmembrane</keyword>
<dbReference type="Proteomes" id="UP000030763">
    <property type="component" value="Unassembled WGS sequence"/>
</dbReference>
<gene>
    <name evidence="3" type="ORF">EMWEY_00019970</name>
</gene>
<protein>
    <submittedName>
        <fullName evidence="3">Uncharacterized protein</fullName>
    </submittedName>
</protein>
<dbReference type="RefSeq" id="XP_013335766.1">
    <property type="nucleotide sequence ID" value="XM_013480312.1"/>
</dbReference>
<organism evidence="3 4">
    <name type="scientific">Eimeria maxima</name>
    <name type="common">Coccidian parasite</name>
    <dbReference type="NCBI Taxonomy" id="5804"/>
    <lineage>
        <taxon>Eukaryota</taxon>
        <taxon>Sar</taxon>
        <taxon>Alveolata</taxon>
        <taxon>Apicomplexa</taxon>
        <taxon>Conoidasida</taxon>
        <taxon>Coccidia</taxon>
        <taxon>Eucoccidiorida</taxon>
        <taxon>Eimeriorina</taxon>
        <taxon>Eimeriidae</taxon>
        <taxon>Eimeria</taxon>
    </lineage>
</organism>
<keyword evidence="2" id="KW-1133">Transmembrane helix</keyword>